<proteinExistence type="predicted"/>
<feature type="non-terminal residue" evidence="2">
    <location>
        <position position="1"/>
    </location>
</feature>
<organism evidence="2 3">
    <name type="scientific">Roridomyces roridus</name>
    <dbReference type="NCBI Taxonomy" id="1738132"/>
    <lineage>
        <taxon>Eukaryota</taxon>
        <taxon>Fungi</taxon>
        <taxon>Dikarya</taxon>
        <taxon>Basidiomycota</taxon>
        <taxon>Agaricomycotina</taxon>
        <taxon>Agaricomycetes</taxon>
        <taxon>Agaricomycetidae</taxon>
        <taxon>Agaricales</taxon>
        <taxon>Marasmiineae</taxon>
        <taxon>Mycenaceae</taxon>
        <taxon>Roridomyces</taxon>
    </lineage>
</organism>
<accession>A0AAD7FHP0</accession>
<dbReference type="EMBL" id="JARKIF010000013">
    <property type="protein sequence ID" value="KAJ7624726.1"/>
    <property type="molecule type" value="Genomic_DNA"/>
</dbReference>
<keyword evidence="3" id="KW-1185">Reference proteome</keyword>
<sequence length="329" mass="37889">MLRRSAVDDRPEVTYERDWLLRRDFLEKSGYRLRPKFYPGMKLKELRGRDLSEYGAKHARRSIMDAQRISDGSQVLLKSVSTAEHPEEVGIARLLASPPHAGHSRNHSIPILDILDDPLDSDRHILVMVRCVRIDDPAFDTVGEVVDCLKQTFESIEYMHEHFIAHRDCNSLNFVQDPTRLYPDGFHPVITHYGRKYRTIARTITRTECWPRYYAIDYGLSRQYDPAHGPPLEDVILGGDQSPPEHQDGSPFECNPFPTDVYFLGNMIKEDFLYSELGLQTPTPHPPLLFLQPLIDEMTLPDPAKRPTIGEAIQKLDDLCGRLSNWELR</sequence>
<dbReference type="GO" id="GO:0004672">
    <property type="term" value="F:protein kinase activity"/>
    <property type="evidence" value="ECO:0007669"/>
    <property type="project" value="InterPro"/>
</dbReference>
<evidence type="ECO:0000313" key="3">
    <source>
        <dbReference type="Proteomes" id="UP001221142"/>
    </source>
</evidence>
<gene>
    <name evidence="2" type="ORF">FB45DRAFT_796671</name>
</gene>
<feature type="domain" description="Protein kinase" evidence="1">
    <location>
        <begin position="45"/>
        <end position="320"/>
    </location>
</feature>
<dbReference type="AlphaFoldDB" id="A0AAD7FHP0"/>
<dbReference type="SMART" id="SM00220">
    <property type="entry name" value="S_TKc"/>
    <property type="match status" value="1"/>
</dbReference>
<dbReference type="Proteomes" id="UP001221142">
    <property type="component" value="Unassembled WGS sequence"/>
</dbReference>
<comment type="caution">
    <text evidence="2">The sequence shown here is derived from an EMBL/GenBank/DDBJ whole genome shotgun (WGS) entry which is preliminary data.</text>
</comment>
<dbReference type="InterPro" id="IPR011009">
    <property type="entry name" value="Kinase-like_dom_sf"/>
</dbReference>
<dbReference type="GO" id="GO:0005524">
    <property type="term" value="F:ATP binding"/>
    <property type="evidence" value="ECO:0007669"/>
    <property type="project" value="InterPro"/>
</dbReference>
<dbReference type="Gene3D" id="1.10.510.10">
    <property type="entry name" value="Transferase(Phosphotransferase) domain 1"/>
    <property type="match status" value="1"/>
</dbReference>
<reference evidence="2" key="1">
    <citation type="submission" date="2023-03" db="EMBL/GenBank/DDBJ databases">
        <title>Massive genome expansion in bonnet fungi (Mycena s.s.) driven by repeated elements and novel gene families across ecological guilds.</title>
        <authorList>
            <consortium name="Lawrence Berkeley National Laboratory"/>
            <person name="Harder C.B."/>
            <person name="Miyauchi S."/>
            <person name="Viragh M."/>
            <person name="Kuo A."/>
            <person name="Thoen E."/>
            <person name="Andreopoulos B."/>
            <person name="Lu D."/>
            <person name="Skrede I."/>
            <person name="Drula E."/>
            <person name="Henrissat B."/>
            <person name="Morin E."/>
            <person name="Kohler A."/>
            <person name="Barry K."/>
            <person name="LaButti K."/>
            <person name="Morin E."/>
            <person name="Salamov A."/>
            <person name="Lipzen A."/>
            <person name="Mereny Z."/>
            <person name="Hegedus B."/>
            <person name="Baldrian P."/>
            <person name="Stursova M."/>
            <person name="Weitz H."/>
            <person name="Taylor A."/>
            <person name="Grigoriev I.V."/>
            <person name="Nagy L.G."/>
            <person name="Martin F."/>
            <person name="Kauserud H."/>
        </authorList>
    </citation>
    <scope>NUCLEOTIDE SEQUENCE</scope>
    <source>
        <strain evidence="2">9284</strain>
    </source>
</reference>
<protein>
    <recommendedName>
        <fullName evidence="1">Protein kinase domain-containing protein</fullName>
    </recommendedName>
</protein>
<dbReference type="SUPFAM" id="SSF56112">
    <property type="entry name" value="Protein kinase-like (PK-like)"/>
    <property type="match status" value="1"/>
</dbReference>
<name>A0AAD7FHP0_9AGAR</name>
<evidence type="ECO:0000259" key="1">
    <source>
        <dbReference type="SMART" id="SM00220"/>
    </source>
</evidence>
<dbReference type="InterPro" id="IPR000719">
    <property type="entry name" value="Prot_kinase_dom"/>
</dbReference>
<evidence type="ECO:0000313" key="2">
    <source>
        <dbReference type="EMBL" id="KAJ7624726.1"/>
    </source>
</evidence>